<gene>
    <name evidence="1" type="ORF">Tfont_02317</name>
</gene>
<reference evidence="1 2" key="1">
    <citation type="submission" date="2019-07" db="EMBL/GenBank/DDBJ databases">
        <title>Tepidimonas fonticaldi AT-A2 draft genome.</title>
        <authorList>
            <person name="Da Costa M.S."/>
            <person name="Froufe H.J.C."/>
            <person name="Egas C."/>
            <person name="Albuquerque L."/>
        </authorList>
    </citation>
    <scope>NUCLEOTIDE SEQUENCE [LARGE SCALE GENOMIC DNA]</scope>
    <source>
        <strain evidence="1 2">AT-A2</strain>
    </source>
</reference>
<protein>
    <recommendedName>
        <fullName evidence="3">Transposase</fullName>
    </recommendedName>
</protein>
<evidence type="ECO:0000313" key="2">
    <source>
        <dbReference type="Proteomes" id="UP000316388"/>
    </source>
</evidence>
<evidence type="ECO:0008006" key="3">
    <source>
        <dbReference type="Google" id="ProtNLM"/>
    </source>
</evidence>
<dbReference type="Proteomes" id="UP000316388">
    <property type="component" value="Unassembled WGS sequence"/>
</dbReference>
<evidence type="ECO:0000313" key="1">
    <source>
        <dbReference type="EMBL" id="TSE35343.1"/>
    </source>
</evidence>
<comment type="caution">
    <text evidence="1">The sequence shown here is derived from an EMBL/GenBank/DDBJ whole genome shotgun (WGS) entry which is preliminary data.</text>
</comment>
<organism evidence="1 2">
    <name type="scientific">Tepidimonas fonticaldi</name>
    <dbReference type="NCBI Taxonomy" id="1101373"/>
    <lineage>
        <taxon>Bacteria</taxon>
        <taxon>Pseudomonadati</taxon>
        <taxon>Pseudomonadota</taxon>
        <taxon>Betaproteobacteria</taxon>
        <taxon>Burkholderiales</taxon>
        <taxon>Tepidimonas</taxon>
    </lineage>
</organism>
<dbReference type="AlphaFoldDB" id="A0A554XHP6"/>
<accession>A0A554XHP6</accession>
<dbReference type="EMBL" id="VJOO01000027">
    <property type="protein sequence ID" value="TSE35343.1"/>
    <property type="molecule type" value="Genomic_DNA"/>
</dbReference>
<proteinExistence type="predicted"/>
<name>A0A554XHP6_9BURK</name>
<sequence>MKNVNVRIPLSVNADQAARLQALQRTFAQACNLLAPLVREHRCWNRVALHHLGYRLVRQQLPALGSQMACNAIYSVCRAARLVFQHPRSPFHIQRLGDKPLPLLRFADDCPVYFDRHTLSVRQGRVSMYTLDGRLRFDLALRPQDEEAFHIMRLIEIVLVARAAHDFELIFTLQSDSQSTVEGGDVTTLGASAAHGAGNLPAYLMVEPTA</sequence>
<dbReference type="RefSeq" id="WP_143969583.1">
    <property type="nucleotide sequence ID" value="NZ_VJOO01000027.1"/>
</dbReference>